<evidence type="ECO:0000256" key="1">
    <source>
        <dbReference type="ARBA" id="ARBA00004514"/>
    </source>
</evidence>
<keyword evidence="8 10" id="KW-0456">Lyase</keyword>
<feature type="binding site" evidence="10">
    <location>
        <position position="177"/>
    </location>
    <ligand>
        <name>substrate</name>
    </ligand>
</feature>
<dbReference type="eggNOG" id="COG0407">
    <property type="taxonomic scope" value="Bacteria"/>
</dbReference>
<feature type="binding site" evidence="10">
    <location>
        <begin position="52"/>
        <end position="56"/>
    </location>
    <ligand>
        <name>substrate</name>
    </ligand>
</feature>
<dbReference type="GO" id="GO:0004853">
    <property type="term" value="F:uroporphyrinogen decarboxylase activity"/>
    <property type="evidence" value="ECO:0007669"/>
    <property type="project" value="UniProtKB-UniRule"/>
</dbReference>
<dbReference type="HAMAP" id="MF_00218">
    <property type="entry name" value="URO_D"/>
    <property type="match status" value="1"/>
</dbReference>
<dbReference type="Gene3D" id="3.20.20.210">
    <property type="match status" value="1"/>
</dbReference>
<evidence type="ECO:0000256" key="10">
    <source>
        <dbReference type="HAMAP-Rule" id="MF_00218"/>
    </source>
</evidence>
<dbReference type="InterPro" id="IPR038071">
    <property type="entry name" value="UROD/MetE-like_sf"/>
</dbReference>
<evidence type="ECO:0000256" key="12">
    <source>
        <dbReference type="RuleBase" id="RU004169"/>
    </source>
</evidence>
<dbReference type="SUPFAM" id="SSF51726">
    <property type="entry name" value="UROD/MetE-like"/>
    <property type="match status" value="1"/>
</dbReference>
<feature type="domain" description="Uroporphyrinogen decarboxylase (URO-D)" evidence="13">
    <location>
        <begin position="47"/>
        <end position="56"/>
    </location>
</feature>
<dbReference type="EC" id="4.1.1.37" evidence="5 10"/>
<evidence type="ECO:0000256" key="8">
    <source>
        <dbReference type="ARBA" id="ARBA00023239"/>
    </source>
</evidence>
<evidence type="ECO:0000256" key="7">
    <source>
        <dbReference type="ARBA" id="ARBA00022793"/>
    </source>
</evidence>
<dbReference type="PANTHER" id="PTHR21091:SF169">
    <property type="entry name" value="UROPORPHYRINOGEN DECARBOXYLASE"/>
    <property type="match status" value="1"/>
</dbReference>
<dbReference type="InterPro" id="IPR006361">
    <property type="entry name" value="Uroporphyrinogen_deCO2ase_HemE"/>
</dbReference>
<feature type="binding site" evidence="10">
    <location>
        <position position="232"/>
    </location>
    <ligand>
        <name>substrate</name>
    </ligand>
</feature>
<dbReference type="NCBIfam" id="TIGR01464">
    <property type="entry name" value="hemE"/>
    <property type="match status" value="1"/>
</dbReference>
<comment type="subcellular location">
    <subcellularLocation>
        <location evidence="1">Cytoplasm</location>
        <location evidence="1">Cytosol</location>
    </subcellularLocation>
</comment>
<dbReference type="PANTHER" id="PTHR21091">
    <property type="entry name" value="METHYLTETRAHYDROFOLATE:HOMOCYSTEINE METHYLTRANSFERASE RELATED"/>
    <property type="match status" value="1"/>
</dbReference>
<organism evidence="15 16">
    <name type="scientific">Corallococcus coralloides (strain ATCC 25202 / DSM 2259 / NBRC 100086 / M2)</name>
    <name type="common">Myxococcus coralloides</name>
    <dbReference type="NCBI Taxonomy" id="1144275"/>
    <lineage>
        <taxon>Bacteria</taxon>
        <taxon>Pseudomonadati</taxon>
        <taxon>Myxococcota</taxon>
        <taxon>Myxococcia</taxon>
        <taxon>Myxococcales</taxon>
        <taxon>Cystobacterineae</taxon>
        <taxon>Myxococcaceae</taxon>
        <taxon>Corallococcus</taxon>
    </lineage>
</organism>
<reference evidence="15 16" key="1">
    <citation type="journal article" date="2012" name="J. Bacteriol.">
        <title>Complete Genome Sequence of the Fruiting Myxobacterium Corallococcus coralloides DSM 2259.</title>
        <authorList>
            <person name="Huntley S."/>
            <person name="Zhang Y."/>
            <person name="Treuner-Lange A."/>
            <person name="Kneip S."/>
            <person name="Sensen C.W."/>
            <person name="Sogaard-Andersen L."/>
        </authorList>
    </citation>
    <scope>NUCLEOTIDE SEQUENCE [LARGE SCALE GENOMIC DNA]</scope>
    <source>
        <strain evidence="16">ATCC 25202 / DSM 2259 / NBRC 100086 / M2</strain>
    </source>
</reference>
<dbReference type="CDD" id="cd00717">
    <property type="entry name" value="URO-D"/>
    <property type="match status" value="1"/>
</dbReference>
<name>H8MKE7_CORCM</name>
<comment type="caution">
    <text evidence="10">Lacks conserved residue(s) required for the propagation of feature annotation.</text>
</comment>
<dbReference type="PROSITE" id="PS00907">
    <property type="entry name" value="UROD_2"/>
    <property type="match status" value="1"/>
</dbReference>
<comment type="function">
    <text evidence="10">Catalyzes the decarboxylation of four acetate groups of uroporphyrinogen-III to yield coproporphyrinogen-III.</text>
</comment>
<feature type="domain" description="Uroporphyrinogen decarboxylase (URO-D)" evidence="14">
    <location>
        <begin position="165"/>
        <end position="181"/>
    </location>
</feature>
<comment type="catalytic activity">
    <reaction evidence="10 11">
        <text>uroporphyrinogen III + 4 H(+) = coproporphyrinogen III + 4 CO2</text>
        <dbReference type="Rhea" id="RHEA:19865"/>
        <dbReference type="ChEBI" id="CHEBI:15378"/>
        <dbReference type="ChEBI" id="CHEBI:16526"/>
        <dbReference type="ChEBI" id="CHEBI:57308"/>
        <dbReference type="ChEBI" id="CHEBI:57309"/>
        <dbReference type="EC" id="4.1.1.37"/>
    </reaction>
</comment>
<evidence type="ECO:0000259" key="14">
    <source>
        <dbReference type="PROSITE" id="PS00907"/>
    </source>
</evidence>
<reference evidence="16" key="2">
    <citation type="submission" date="2012-03" db="EMBL/GenBank/DDBJ databases">
        <title>Genome sequence of the fruiting myxobacterium Corallococcus coralloides DSM 2259.</title>
        <authorList>
            <person name="Huntley S."/>
            <person name="Zhang Y."/>
            <person name="Treuner-Lange A."/>
            <person name="Sensen C.W."/>
            <person name="Sogaard-Andersen L."/>
        </authorList>
    </citation>
    <scope>NUCLEOTIDE SEQUENCE [LARGE SCALE GENOMIC DNA]</scope>
    <source>
        <strain evidence="16">ATCC 25202 / DSM 2259 / NBRC 100086 / M2</strain>
    </source>
</reference>
<keyword evidence="9 10" id="KW-0627">Porphyrin biosynthesis</keyword>
<dbReference type="Proteomes" id="UP000007587">
    <property type="component" value="Chromosome"/>
</dbReference>
<comment type="subunit">
    <text evidence="4 10">Homodimer.</text>
</comment>
<evidence type="ECO:0000256" key="4">
    <source>
        <dbReference type="ARBA" id="ARBA00011738"/>
    </source>
</evidence>
<keyword evidence="7 10" id="KW-0210">Decarboxylase</keyword>
<evidence type="ECO:0000313" key="16">
    <source>
        <dbReference type="Proteomes" id="UP000007587"/>
    </source>
</evidence>
<proteinExistence type="inferred from homology"/>
<evidence type="ECO:0000256" key="3">
    <source>
        <dbReference type="ARBA" id="ARBA00009935"/>
    </source>
</evidence>
<feature type="binding site" evidence="10">
    <location>
        <position position="101"/>
    </location>
    <ligand>
        <name>substrate</name>
    </ligand>
</feature>
<comment type="similarity">
    <text evidence="3 10 12">Belongs to the uroporphyrinogen decarboxylase family.</text>
</comment>
<dbReference type="HOGENOM" id="CLU_040933_0_0_7"/>
<dbReference type="InterPro" id="IPR000257">
    <property type="entry name" value="Uroporphyrinogen_deCOase"/>
</dbReference>
<evidence type="ECO:0000256" key="6">
    <source>
        <dbReference type="ARBA" id="ARBA00022490"/>
    </source>
</evidence>
<dbReference type="KEGG" id="ccx:COCOR_02196"/>
<dbReference type="PROSITE" id="PS00906">
    <property type="entry name" value="UROD_1"/>
    <property type="match status" value="1"/>
</dbReference>
<accession>H8MKE7</accession>
<evidence type="ECO:0000259" key="13">
    <source>
        <dbReference type="PROSITE" id="PS00906"/>
    </source>
</evidence>
<keyword evidence="16" id="KW-1185">Reference proteome</keyword>
<dbReference type="STRING" id="1144275.COCOR_02196"/>
<evidence type="ECO:0000256" key="9">
    <source>
        <dbReference type="ARBA" id="ARBA00023244"/>
    </source>
</evidence>
<dbReference type="UniPathway" id="UPA00251">
    <property type="reaction ID" value="UER00321"/>
</dbReference>
<dbReference type="AlphaFoldDB" id="H8MKE7"/>
<sequence>MKRYAWSMKIGYTPGREAPASLSPLEGDDVNDRLLRTARRQPTDTTPVWLMRQAGRYLPEYRAIRGNIAFLDLCKNPDLAAEVTVQPITRLGVDAAIIFSDILIPVEAMGIHLELGDKGPHFPNPLRTPADIDKLGVPDPVEGTGFVAEAIRRTRKAINDSVPVIGFAGAPFTLAAYMVEGGGSKSYIQIKRLLFEQPEVAHRLFQKLTDTLIPYLKMQVEAGASIVQIFDSWGGELSPWDFERFSLPYLTRMVTELKATGVPVILFGVNMTPHLPLLKRTGADVIGLDWRCPVDEGRRILGPDVATQGNLDPLHLFLPREELDGRVKDILRRAGPTGHIFNLGHGILPPTDPDAAKFLVEAVHKHGAALRQGTLG</sequence>
<dbReference type="InParanoid" id="H8MKE7"/>
<dbReference type="EMBL" id="CP003389">
    <property type="protein sequence ID" value="AFE09032.1"/>
    <property type="molecule type" value="Genomic_DNA"/>
</dbReference>
<gene>
    <name evidence="10 15" type="primary">hemE</name>
    <name evidence="15" type="ordered locus">COCOR_02196</name>
</gene>
<feature type="site" description="Transition state stabilizer" evidence="10">
    <location>
        <position position="101"/>
    </location>
</feature>
<dbReference type="GO" id="GO:0006782">
    <property type="term" value="P:protoporphyrinogen IX biosynthetic process"/>
    <property type="evidence" value="ECO:0007669"/>
    <property type="project" value="UniProtKB-UniRule"/>
</dbReference>
<dbReference type="GO" id="GO:0005829">
    <property type="term" value="C:cytosol"/>
    <property type="evidence" value="ECO:0007669"/>
    <property type="project" value="UniProtKB-SubCell"/>
</dbReference>
<evidence type="ECO:0000256" key="11">
    <source>
        <dbReference type="RuleBase" id="RU000554"/>
    </source>
</evidence>
<dbReference type="FunCoup" id="H8MKE7">
    <property type="interactions" value="552"/>
</dbReference>
<comment type="pathway">
    <text evidence="2 10 11">Porphyrin-containing compound metabolism; protoporphyrin-IX biosynthesis; coproporphyrinogen-III from 5-aminolevulinate: step 4/4.</text>
</comment>
<evidence type="ECO:0000256" key="2">
    <source>
        <dbReference type="ARBA" id="ARBA00004804"/>
    </source>
</evidence>
<dbReference type="FunFam" id="3.20.20.210:FF:000008">
    <property type="entry name" value="Uroporphyrinogen decarboxylase"/>
    <property type="match status" value="1"/>
</dbReference>
<feature type="binding site" evidence="10">
    <location>
        <position position="345"/>
    </location>
    <ligand>
        <name>substrate</name>
    </ligand>
</feature>
<evidence type="ECO:0000256" key="5">
    <source>
        <dbReference type="ARBA" id="ARBA00012288"/>
    </source>
</evidence>
<keyword evidence="6 10" id="KW-0963">Cytoplasm</keyword>
<evidence type="ECO:0000313" key="15">
    <source>
        <dbReference type="EMBL" id="AFE09032.1"/>
    </source>
</evidence>
<protein>
    <recommendedName>
        <fullName evidence="5 10">Uroporphyrinogen decarboxylase</fullName>
        <shortName evidence="10">UPD</shortName>
        <shortName evidence="10">URO-D</shortName>
        <ecNumber evidence="5 10">4.1.1.37</ecNumber>
    </recommendedName>
</protein>
<dbReference type="Pfam" id="PF01208">
    <property type="entry name" value="URO-D"/>
    <property type="match status" value="1"/>
</dbReference>